<dbReference type="AlphaFoldDB" id="A0A2L2XJS4"/>
<reference evidence="2" key="1">
    <citation type="submission" date="2018-02" db="EMBL/GenBank/DDBJ databases">
        <title>Genome sequence of Desulfocucumis palustris strain NAW-5.</title>
        <authorList>
            <person name="Watanabe M."/>
            <person name="Kojima H."/>
            <person name="Fukui M."/>
        </authorList>
    </citation>
    <scope>NUCLEOTIDE SEQUENCE [LARGE SCALE GENOMIC DNA]</scope>
    <source>
        <strain evidence="2">NAW-5</strain>
    </source>
</reference>
<sequence length="192" mass="22319">MTFQYQYGDVILAHGDNIFSEAIQNFTGSFYSHAAMCVNNGKVIEMLHDGFNYNNNGYINGARAFMVIRHRRLYYSPYPEIQRLIIKMRNYVEFLRKNPPKYDYFEIIRQAVELLKSKGNVFFRNGEDFSVSELMETGRRLICSALIDSVYEKTGIDLFPGREPYSITPADIAELAYGPNSVFIVIQRYMPR</sequence>
<dbReference type="Gene3D" id="3.90.1720.10">
    <property type="entry name" value="endopeptidase domain like (from Nostoc punctiforme)"/>
    <property type="match status" value="1"/>
</dbReference>
<organism evidence="1 2">
    <name type="scientific">Desulfocucumis palustris</name>
    <dbReference type="NCBI Taxonomy" id="1898651"/>
    <lineage>
        <taxon>Bacteria</taxon>
        <taxon>Bacillati</taxon>
        <taxon>Bacillota</taxon>
        <taxon>Clostridia</taxon>
        <taxon>Eubacteriales</taxon>
        <taxon>Desulfocucumaceae</taxon>
        <taxon>Desulfocucumis</taxon>
    </lineage>
</organism>
<accession>A0A2L2XJS4</accession>
<evidence type="ECO:0000313" key="1">
    <source>
        <dbReference type="EMBL" id="GBF34526.1"/>
    </source>
</evidence>
<proteinExistence type="predicted"/>
<dbReference type="RefSeq" id="WP_104372760.1">
    <property type="nucleotide sequence ID" value="NZ_BFAV01000141.1"/>
</dbReference>
<protein>
    <submittedName>
        <fullName evidence="1">Uncharacterized protein</fullName>
    </submittedName>
</protein>
<dbReference type="EMBL" id="BFAV01000141">
    <property type="protein sequence ID" value="GBF34526.1"/>
    <property type="molecule type" value="Genomic_DNA"/>
</dbReference>
<dbReference type="Proteomes" id="UP000239549">
    <property type="component" value="Unassembled WGS sequence"/>
</dbReference>
<evidence type="ECO:0000313" key="2">
    <source>
        <dbReference type="Proteomes" id="UP000239549"/>
    </source>
</evidence>
<comment type="caution">
    <text evidence="1">The sequence shown here is derived from an EMBL/GenBank/DDBJ whole genome shotgun (WGS) entry which is preliminary data.</text>
</comment>
<dbReference type="SUPFAM" id="SSF54001">
    <property type="entry name" value="Cysteine proteinases"/>
    <property type="match status" value="1"/>
</dbReference>
<name>A0A2L2XJS4_9FIRM</name>
<keyword evidence="2" id="KW-1185">Reference proteome</keyword>
<gene>
    <name evidence="1" type="ORF">DCCM_3645</name>
</gene>
<dbReference type="InterPro" id="IPR038765">
    <property type="entry name" value="Papain-like_cys_pep_sf"/>
</dbReference>
<dbReference type="OrthoDB" id="2843884at2"/>